<comment type="caution">
    <text evidence="3">The sequence shown here is derived from an EMBL/GenBank/DDBJ whole genome shotgun (WGS) entry which is preliminary data.</text>
</comment>
<dbReference type="OrthoDB" id="1932581at2759"/>
<dbReference type="InterPro" id="IPR039300">
    <property type="entry name" value="JASON"/>
</dbReference>
<keyword evidence="3" id="KW-0418">Kinase</keyword>
<keyword evidence="3" id="KW-0723">Serine/threonine-protein kinase</keyword>
<feature type="compositionally biased region" description="Polar residues" evidence="1">
    <location>
        <begin position="374"/>
        <end position="385"/>
    </location>
</feature>
<gene>
    <name evidence="3" type="ORF">STAS_25408</name>
</gene>
<feature type="region of interest" description="Disordered" evidence="1">
    <location>
        <begin position="332"/>
        <end position="385"/>
    </location>
</feature>
<evidence type="ECO:0000256" key="2">
    <source>
        <dbReference type="SAM" id="Phobius"/>
    </source>
</evidence>
<keyword evidence="2" id="KW-0812">Transmembrane</keyword>
<evidence type="ECO:0000313" key="3">
    <source>
        <dbReference type="EMBL" id="GER48256.1"/>
    </source>
</evidence>
<accession>A0A5A7QTF4</accession>
<protein>
    <submittedName>
        <fullName evidence="3">Serine/threonine protein kinase 1</fullName>
    </submittedName>
</protein>
<feature type="transmembrane region" description="Helical" evidence="2">
    <location>
        <begin position="15"/>
        <end position="37"/>
    </location>
</feature>
<dbReference type="PANTHER" id="PTHR33318:SF7">
    <property type="entry name" value="PROTEIN JASON"/>
    <property type="match status" value="1"/>
</dbReference>
<dbReference type="EMBL" id="BKCP01008181">
    <property type="protein sequence ID" value="GER48256.1"/>
    <property type="molecule type" value="Genomic_DNA"/>
</dbReference>
<organism evidence="3 4">
    <name type="scientific">Striga asiatica</name>
    <name type="common">Asiatic witchweed</name>
    <name type="synonym">Buchnera asiatica</name>
    <dbReference type="NCBI Taxonomy" id="4170"/>
    <lineage>
        <taxon>Eukaryota</taxon>
        <taxon>Viridiplantae</taxon>
        <taxon>Streptophyta</taxon>
        <taxon>Embryophyta</taxon>
        <taxon>Tracheophyta</taxon>
        <taxon>Spermatophyta</taxon>
        <taxon>Magnoliopsida</taxon>
        <taxon>eudicotyledons</taxon>
        <taxon>Gunneridae</taxon>
        <taxon>Pentapetalae</taxon>
        <taxon>asterids</taxon>
        <taxon>lamiids</taxon>
        <taxon>Lamiales</taxon>
        <taxon>Orobanchaceae</taxon>
        <taxon>Buchnereae</taxon>
        <taxon>Striga</taxon>
    </lineage>
</organism>
<keyword evidence="3" id="KW-0808">Transferase</keyword>
<dbReference type="Proteomes" id="UP000325081">
    <property type="component" value="Unassembled WGS sequence"/>
</dbReference>
<keyword evidence="2" id="KW-1133">Transmembrane helix</keyword>
<feature type="compositionally biased region" description="Low complexity" evidence="1">
    <location>
        <begin position="259"/>
        <end position="271"/>
    </location>
</feature>
<feature type="region of interest" description="Disordered" evidence="1">
    <location>
        <begin position="414"/>
        <end position="441"/>
    </location>
</feature>
<name>A0A5A7QTF4_STRAF</name>
<feature type="region of interest" description="Disordered" evidence="1">
    <location>
        <begin position="49"/>
        <end position="74"/>
    </location>
</feature>
<dbReference type="GO" id="GO:0004674">
    <property type="term" value="F:protein serine/threonine kinase activity"/>
    <property type="evidence" value="ECO:0007669"/>
    <property type="project" value="UniProtKB-KW"/>
</dbReference>
<keyword evidence="2" id="KW-0472">Membrane</keyword>
<dbReference type="AlphaFoldDB" id="A0A5A7QTF4"/>
<dbReference type="GO" id="GO:0007142">
    <property type="term" value="P:male meiosis II"/>
    <property type="evidence" value="ECO:0007669"/>
    <property type="project" value="InterPro"/>
</dbReference>
<proteinExistence type="predicted"/>
<keyword evidence="4" id="KW-1185">Reference proteome</keyword>
<feature type="region of interest" description="Disordered" evidence="1">
    <location>
        <begin position="244"/>
        <end position="299"/>
    </location>
</feature>
<evidence type="ECO:0000256" key="1">
    <source>
        <dbReference type="SAM" id="MobiDB-lite"/>
    </source>
</evidence>
<evidence type="ECO:0000313" key="4">
    <source>
        <dbReference type="Proteomes" id="UP000325081"/>
    </source>
</evidence>
<feature type="region of interest" description="Disordered" evidence="1">
    <location>
        <begin position="463"/>
        <end position="501"/>
    </location>
</feature>
<reference evidence="4" key="1">
    <citation type="journal article" date="2019" name="Curr. Biol.">
        <title>Genome Sequence of Striga asiatica Provides Insight into the Evolution of Plant Parasitism.</title>
        <authorList>
            <person name="Yoshida S."/>
            <person name="Kim S."/>
            <person name="Wafula E.K."/>
            <person name="Tanskanen J."/>
            <person name="Kim Y.M."/>
            <person name="Honaas L."/>
            <person name="Yang Z."/>
            <person name="Spallek T."/>
            <person name="Conn C.E."/>
            <person name="Ichihashi Y."/>
            <person name="Cheong K."/>
            <person name="Cui S."/>
            <person name="Der J.P."/>
            <person name="Gundlach H."/>
            <person name="Jiao Y."/>
            <person name="Hori C."/>
            <person name="Ishida J.K."/>
            <person name="Kasahara H."/>
            <person name="Kiba T."/>
            <person name="Kim M.S."/>
            <person name="Koo N."/>
            <person name="Laohavisit A."/>
            <person name="Lee Y.H."/>
            <person name="Lumba S."/>
            <person name="McCourt P."/>
            <person name="Mortimer J.C."/>
            <person name="Mutuku J.M."/>
            <person name="Nomura T."/>
            <person name="Sasaki-Sekimoto Y."/>
            <person name="Seto Y."/>
            <person name="Wang Y."/>
            <person name="Wakatake T."/>
            <person name="Sakakibara H."/>
            <person name="Demura T."/>
            <person name="Yamaguchi S."/>
            <person name="Yoneyama K."/>
            <person name="Manabe R.I."/>
            <person name="Nelson D.C."/>
            <person name="Schulman A.H."/>
            <person name="Timko M.P."/>
            <person name="dePamphilis C.W."/>
            <person name="Choi D."/>
            <person name="Shirasu K."/>
        </authorList>
    </citation>
    <scope>NUCLEOTIDE SEQUENCE [LARGE SCALE GENOMIC DNA]</scope>
    <source>
        <strain evidence="4">cv. UVA1</strain>
    </source>
</reference>
<feature type="compositionally biased region" description="Polar residues" evidence="1">
    <location>
        <begin position="283"/>
        <end position="298"/>
    </location>
</feature>
<dbReference type="PANTHER" id="PTHR33318">
    <property type="entry name" value="ASPARTYL/GLUTAMYL-TRNA(ASN/GLN) AMIDOTRANSFERASE SUBUNIT"/>
    <property type="match status" value="1"/>
</dbReference>
<sequence length="501" mass="55583">MVRPWFSGEKEKSEGFAVVGFMRGVAAAVMGCFLGCFRAKNTRSHVDVGKLQQKRPTGQDEHALSPLLLSDDDSLRNRGKNRKLVTEDVDARELKNEAMFLKACGTLPETPPEIRKASEKWVDSSSNEEKSLNFNSWLPTASIEKLKLENPLDEYPPRVNYSEECVVETSSLVDSLSSGTTDGHNMRRSSIISTQSSDVQIVSTPTDVPDNGTHSPPILSISPVAFATSAQLKNKSVRFECDRDSSTFSSESYSERSKTSGSSGYSSESKPSPYPTPLKLSDEMQTPGTVFPAYSNNMADGKTNRIRSQYVYSVLNPIDPFLWKDLKNDDCDSDGSGESVKPKDEEPLISAPVPTTPTNELSFGEDRKHEGGFSRSNPHSDNQNGDCDIIGENVCIERTRGDRPILGMVATHWNENSDSHNSPKWWGGNGIPNSTTKYKEDQKVSWHATPFEERLEKVLSEENFVSQRKKTFGGTPPVEFHESEEFDDASSSPEEQTYPHL</sequence>